<dbReference type="Proteomes" id="UP001589891">
    <property type="component" value="Unassembled WGS sequence"/>
</dbReference>
<reference evidence="3 4" key="1">
    <citation type="submission" date="2024-09" db="EMBL/GenBank/DDBJ databases">
        <authorList>
            <person name="Sun Q."/>
            <person name="Mori K."/>
        </authorList>
    </citation>
    <scope>NUCLEOTIDE SEQUENCE [LARGE SCALE GENOMIC DNA]</scope>
    <source>
        <strain evidence="3 4">NCAIM B.01794</strain>
    </source>
</reference>
<proteinExistence type="predicted"/>
<keyword evidence="4" id="KW-1185">Reference proteome</keyword>
<dbReference type="RefSeq" id="WP_376943464.1">
    <property type="nucleotide sequence ID" value="NZ_CP171449.1"/>
</dbReference>
<protein>
    <submittedName>
        <fullName evidence="3">DUF1073 domain-containing protein</fullName>
    </submittedName>
</protein>
<evidence type="ECO:0000256" key="1">
    <source>
        <dbReference type="SAM" id="MobiDB-lite"/>
    </source>
</evidence>
<evidence type="ECO:0000313" key="4">
    <source>
        <dbReference type="Proteomes" id="UP001589891"/>
    </source>
</evidence>
<dbReference type="Pfam" id="PF06381">
    <property type="entry name" value="Phage_portal_3"/>
    <property type="match status" value="1"/>
</dbReference>
<dbReference type="EMBL" id="JBHLSS010000034">
    <property type="protein sequence ID" value="MFC0708987.1"/>
    <property type="molecule type" value="Genomic_DNA"/>
</dbReference>
<sequence length="472" mass="52806">MARKRNKPRRGGWFSTDLSLPSAVQARTVGIARDSALGPIIKGAPDAGMPDSQFQWYGSQSFIGYAACAVLGQHWLIDKSCLQPARDALRHGYEITGVSEEVKARLRELEKRQRLNDKLREFVHFGRLFGIRIALYSVVSPDPEYYEKPFNPDGVGAGCYRGLVQIDPHWCTAELDAASLADPTCPHFYEPLYYRVGKLRIHRSHLSIFIPYPVPDLLKPQYKWGGVPLPQRIYERVYAAERTANEAPQLAMTKRLTALKTDTAQAMANMSDFQQKLQDWTELRDNYGVWAIDKEVEDLAQFDVSLADLDATIMTQYQLVAAVANVPVTKLMGTQVPGFNASGEYEETSYREELESIQSNDLSPLIERHLLLCLRSVGITDQIPGVSWSPLDSPTAEEWAAINKTKAETAQIYAGIGAIDGYDVRRQLMGDPNSDWNNLQELPDEADESMLEAEEQHGEQAPATVEQAAAVR</sequence>
<dbReference type="InterPro" id="IPR024459">
    <property type="entry name" value="Acb1-like_N"/>
</dbReference>
<feature type="region of interest" description="Disordered" evidence="1">
    <location>
        <begin position="433"/>
        <end position="472"/>
    </location>
</feature>
<accession>A0ABV6SHG5</accession>
<feature type="domain" description="Anti-CBASS protein Acb1-like N-terminal" evidence="2">
    <location>
        <begin position="66"/>
        <end position="411"/>
    </location>
</feature>
<comment type="caution">
    <text evidence="3">The sequence shown here is derived from an EMBL/GenBank/DDBJ whole genome shotgun (WGS) entry which is preliminary data.</text>
</comment>
<gene>
    <name evidence="3" type="ORF">ACFFGX_05060</name>
</gene>
<evidence type="ECO:0000313" key="3">
    <source>
        <dbReference type="EMBL" id="MFC0708987.1"/>
    </source>
</evidence>
<evidence type="ECO:0000259" key="2">
    <source>
        <dbReference type="Pfam" id="PF06381"/>
    </source>
</evidence>
<feature type="compositionally biased region" description="Acidic residues" evidence="1">
    <location>
        <begin position="442"/>
        <end position="453"/>
    </location>
</feature>
<organism evidence="3 4">
    <name type="scientific">Azorhizophilus paspali</name>
    <name type="common">Azotobacter paspali</name>
    <dbReference type="NCBI Taxonomy" id="69963"/>
    <lineage>
        <taxon>Bacteria</taxon>
        <taxon>Pseudomonadati</taxon>
        <taxon>Pseudomonadota</taxon>
        <taxon>Gammaproteobacteria</taxon>
        <taxon>Pseudomonadales</taxon>
        <taxon>Pseudomonadaceae</taxon>
        <taxon>Azorhizophilus</taxon>
    </lineage>
</organism>
<name>A0ABV6SHG5_AZOPA</name>